<dbReference type="Pfam" id="PF01799">
    <property type="entry name" value="Fer2_2"/>
    <property type="match status" value="1"/>
</dbReference>
<keyword evidence="4" id="KW-0408">Iron</keyword>
<dbReference type="InterPro" id="IPR051452">
    <property type="entry name" value="Diverse_Oxidoreductases"/>
</dbReference>
<evidence type="ECO:0000256" key="3">
    <source>
        <dbReference type="ARBA" id="ARBA00023002"/>
    </source>
</evidence>
<reference evidence="8 9" key="1">
    <citation type="submission" date="2019-07" db="EMBL/GenBank/DDBJ databases">
        <title>Whole genome shotgun sequence of Pseudonocardia asaccharolytica NBRC 16224.</title>
        <authorList>
            <person name="Hosoyama A."/>
            <person name="Uohara A."/>
            <person name="Ohji S."/>
            <person name="Ichikawa N."/>
        </authorList>
    </citation>
    <scope>NUCLEOTIDE SEQUENCE [LARGE SCALE GENOMIC DNA]</scope>
    <source>
        <strain evidence="8 9">NBRC 16224</strain>
    </source>
</reference>
<dbReference type="PANTHER" id="PTHR44379:SF8">
    <property type="entry name" value="XANTHINE DEHYDROGENASE IRON-SULFUR-BINDING SUBUNIT XDHC-RELATED"/>
    <property type="match status" value="1"/>
</dbReference>
<evidence type="ECO:0000313" key="8">
    <source>
        <dbReference type="EMBL" id="GEL17920.1"/>
    </source>
</evidence>
<keyword evidence="2" id="KW-0479">Metal-binding</keyword>
<dbReference type="EMBL" id="BJVI01000013">
    <property type="protein sequence ID" value="GEL17920.1"/>
    <property type="molecule type" value="Genomic_DNA"/>
</dbReference>
<dbReference type="GO" id="GO:0051537">
    <property type="term" value="F:2 iron, 2 sulfur cluster binding"/>
    <property type="evidence" value="ECO:0007669"/>
    <property type="project" value="UniProtKB-KW"/>
</dbReference>
<dbReference type="PROSITE" id="PS51085">
    <property type="entry name" value="2FE2S_FER_2"/>
    <property type="match status" value="1"/>
</dbReference>
<evidence type="ECO:0000256" key="2">
    <source>
        <dbReference type="ARBA" id="ARBA00022723"/>
    </source>
</evidence>
<dbReference type="FunFam" id="3.10.20.30:FF:000020">
    <property type="entry name" value="Xanthine dehydrogenase iron-sulfur subunit"/>
    <property type="match status" value="1"/>
</dbReference>
<feature type="domain" description="2Fe-2S ferredoxin-type" evidence="7">
    <location>
        <begin position="1"/>
        <end position="71"/>
    </location>
</feature>
<dbReference type="SUPFAM" id="SSF54292">
    <property type="entry name" value="2Fe-2S ferredoxin-like"/>
    <property type="match status" value="1"/>
</dbReference>
<dbReference type="Pfam" id="PF00111">
    <property type="entry name" value="Fer2"/>
    <property type="match status" value="1"/>
</dbReference>
<sequence length="165" mass="17200">MNGEPVSVEVDPREHLADVLRDRLGLTGTHKACEQGACGACTVHLDGTPVLSCLLFAVQADNRSVTTVEGVGTTEDLAPIQRALSERHGLQCGFCTPGMIMQALDVVGRANGGLTPERVRHEMSGNLCRCTGYVSIVDAVLDAAAESSSVAAVPDNEPTQAEVSG</sequence>
<accession>A0A511CZE5</accession>
<dbReference type="InterPro" id="IPR036884">
    <property type="entry name" value="2Fe-2S-bd_dom_sf"/>
</dbReference>
<gene>
    <name evidence="8" type="ORF">PA7_17570</name>
</gene>
<dbReference type="InterPro" id="IPR036010">
    <property type="entry name" value="2Fe-2S_ferredoxin-like_sf"/>
</dbReference>
<comment type="caution">
    <text evidence="8">The sequence shown here is derived from an EMBL/GenBank/DDBJ whole genome shotgun (WGS) entry which is preliminary data.</text>
</comment>
<dbReference type="STRING" id="1123024.GCA_000423625_02371"/>
<dbReference type="Gene3D" id="3.10.20.30">
    <property type="match status" value="1"/>
</dbReference>
<evidence type="ECO:0000313" key="9">
    <source>
        <dbReference type="Proteomes" id="UP000321328"/>
    </source>
</evidence>
<dbReference type="InterPro" id="IPR012675">
    <property type="entry name" value="Beta-grasp_dom_sf"/>
</dbReference>
<evidence type="ECO:0000256" key="4">
    <source>
        <dbReference type="ARBA" id="ARBA00023004"/>
    </source>
</evidence>
<dbReference type="PROSITE" id="PS00197">
    <property type="entry name" value="2FE2S_FER_1"/>
    <property type="match status" value="1"/>
</dbReference>
<dbReference type="InterPro" id="IPR006058">
    <property type="entry name" value="2Fe2S_fd_BS"/>
</dbReference>
<comment type="pathway">
    <text evidence="6">Alkaloid degradation; nicotine degradation.</text>
</comment>
<dbReference type="GO" id="GO:0016491">
    <property type="term" value="F:oxidoreductase activity"/>
    <property type="evidence" value="ECO:0007669"/>
    <property type="project" value="UniProtKB-KW"/>
</dbReference>
<dbReference type="InterPro" id="IPR001041">
    <property type="entry name" value="2Fe-2S_ferredoxin-type"/>
</dbReference>
<dbReference type="Gene3D" id="1.10.150.120">
    <property type="entry name" value="[2Fe-2S]-binding domain"/>
    <property type="match status" value="1"/>
</dbReference>
<keyword evidence="1" id="KW-0001">2Fe-2S</keyword>
<protein>
    <recommendedName>
        <fullName evidence="7">2Fe-2S ferredoxin-type domain-containing protein</fullName>
    </recommendedName>
</protein>
<dbReference type="CDD" id="cd00207">
    <property type="entry name" value="fer2"/>
    <property type="match status" value="1"/>
</dbReference>
<dbReference type="Proteomes" id="UP000321328">
    <property type="component" value="Unassembled WGS sequence"/>
</dbReference>
<keyword evidence="9" id="KW-1185">Reference proteome</keyword>
<evidence type="ECO:0000256" key="5">
    <source>
        <dbReference type="ARBA" id="ARBA00023014"/>
    </source>
</evidence>
<keyword evidence="3" id="KW-0560">Oxidoreductase</keyword>
<dbReference type="PANTHER" id="PTHR44379">
    <property type="entry name" value="OXIDOREDUCTASE WITH IRON-SULFUR SUBUNIT"/>
    <property type="match status" value="1"/>
</dbReference>
<dbReference type="SUPFAM" id="SSF47741">
    <property type="entry name" value="CO dehydrogenase ISP C-domain like"/>
    <property type="match status" value="1"/>
</dbReference>
<dbReference type="InterPro" id="IPR002888">
    <property type="entry name" value="2Fe-2S-bd"/>
</dbReference>
<proteinExistence type="predicted"/>
<dbReference type="GO" id="GO:0046872">
    <property type="term" value="F:metal ion binding"/>
    <property type="evidence" value="ECO:0007669"/>
    <property type="project" value="UniProtKB-KW"/>
</dbReference>
<evidence type="ECO:0000256" key="1">
    <source>
        <dbReference type="ARBA" id="ARBA00022714"/>
    </source>
</evidence>
<name>A0A511CZE5_9PSEU</name>
<keyword evidence="5" id="KW-0411">Iron-sulfur</keyword>
<dbReference type="AlphaFoldDB" id="A0A511CZE5"/>
<evidence type="ECO:0000256" key="6">
    <source>
        <dbReference type="ARBA" id="ARBA00060707"/>
    </source>
</evidence>
<evidence type="ECO:0000259" key="7">
    <source>
        <dbReference type="PROSITE" id="PS51085"/>
    </source>
</evidence>
<organism evidence="8 9">
    <name type="scientific">Pseudonocardia asaccharolytica DSM 44247 = NBRC 16224</name>
    <dbReference type="NCBI Taxonomy" id="1123024"/>
    <lineage>
        <taxon>Bacteria</taxon>
        <taxon>Bacillati</taxon>
        <taxon>Actinomycetota</taxon>
        <taxon>Actinomycetes</taxon>
        <taxon>Pseudonocardiales</taxon>
        <taxon>Pseudonocardiaceae</taxon>
        <taxon>Pseudonocardia</taxon>
    </lineage>
</organism>